<evidence type="ECO:0000313" key="2">
    <source>
        <dbReference type="Proteomes" id="UP000799424"/>
    </source>
</evidence>
<evidence type="ECO:0000313" key="1">
    <source>
        <dbReference type="EMBL" id="KAF2828089.1"/>
    </source>
</evidence>
<proteinExistence type="predicted"/>
<keyword evidence="2" id="KW-1185">Reference proteome</keyword>
<name>A0A6A7A5T2_9PLEO</name>
<reference evidence="1" key="1">
    <citation type="journal article" date="2020" name="Stud. Mycol.">
        <title>101 Dothideomycetes genomes: a test case for predicting lifestyles and emergence of pathogens.</title>
        <authorList>
            <person name="Haridas S."/>
            <person name="Albert R."/>
            <person name="Binder M."/>
            <person name="Bloem J."/>
            <person name="Labutti K."/>
            <person name="Salamov A."/>
            <person name="Andreopoulos B."/>
            <person name="Baker S."/>
            <person name="Barry K."/>
            <person name="Bills G."/>
            <person name="Bluhm B."/>
            <person name="Cannon C."/>
            <person name="Castanera R."/>
            <person name="Culley D."/>
            <person name="Daum C."/>
            <person name="Ezra D."/>
            <person name="Gonzalez J."/>
            <person name="Henrissat B."/>
            <person name="Kuo A."/>
            <person name="Liang C."/>
            <person name="Lipzen A."/>
            <person name="Lutzoni F."/>
            <person name="Magnuson J."/>
            <person name="Mondo S."/>
            <person name="Nolan M."/>
            <person name="Ohm R."/>
            <person name="Pangilinan J."/>
            <person name="Park H.-J."/>
            <person name="Ramirez L."/>
            <person name="Alfaro M."/>
            <person name="Sun H."/>
            <person name="Tritt A."/>
            <person name="Yoshinaga Y."/>
            <person name="Zwiers L.-H."/>
            <person name="Turgeon B."/>
            <person name="Goodwin S."/>
            <person name="Spatafora J."/>
            <person name="Crous P."/>
            <person name="Grigoriev I."/>
        </authorList>
    </citation>
    <scope>NUCLEOTIDE SEQUENCE</scope>
    <source>
        <strain evidence="1">CBS 113818</strain>
    </source>
</reference>
<gene>
    <name evidence="1" type="ORF">CC86DRAFT_204085</name>
</gene>
<dbReference type="Proteomes" id="UP000799424">
    <property type="component" value="Unassembled WGS sequence"/>
</dbReference>
<dbReference type="AlphaFoldDB" id="A0A6A7A5T2"/>
<sequence>MRFALLSVRRLSFSFSRSGVFESEHVATFAFWGLAWCDEVAFFLFCVAAWNRYGLCGVAQCGVVHDCLGRGDGSPGKG</sequence>
<organism evidence="1 2">
    <name type="scientific">Ophiobolus disseminans</name>
    <dbReference type="NCBI Taxonomy" id="1469910"/>
    <lineage>
        <taxon>Eukaryota</taxon>
        <taxon>Fungi</taxon>
        <taxon>Dikarya</taxon>
        <taxon>Ascomycota</taxon>
        <taxon>Pezizomycotina</taxon>
        <taxon>Dothideomycetes</taxon>
        <taxon>Pleosporomycetidae</taxon>
        <taxon>Pleosporales</taxon>
        <taxon>Pleosporineae</taxon>
        <taxon>Phaeosphaeriaceae</taxon>
        <taxon>Ophiobolus</taxon>
    </lineage>
</organism>
<dbReference type="EMBL" id="MU006223">
    <property type="protein sequence ID" value="KAF2828089.1"/>
    <property type="molecule type" value="Genomic_DNA"/>
</dbReference>
<accession>A0A6A7A5T2</accession>
<protein>
    <submittedName>
        <fullName evidence="1">Uncharacterized protein</fullName>
    </submittedName>
</protein>